<evidence type="ECO:0008006" key="3">
    <source>
        <dbReference type="Google" id="ProtNLM"/>
    </source>
</evidence>
<keyword evidence="2" id="KW-1185">Reference proteome</keyword>
<dbReference type="OrthoDB" id="198852at2759"/>
<dbReference type="InterPro" id="IPR005046">
    <property type="entry name" value="DUF285"/>
</dbReference>
<evidence type="ECO:0000313" key="1">
    <source>
        <dbReference type="EMBL" id="GMH76393.1"/>
    </source>
</evidence>
<dbReference type="Proteomes" id="UP001165122">
    <property type="component" value="Unassembled WGS sequence"/>
</dbReference>
<protein>
    <recommendedName>
        <fullName evidence="3">BspA family leucine-rich repeat surface protein</fullName>
    </recommendedName>
</protein>
<dbReference type="InterPro" id="IPR011889">
    <property type="entry name" value="Liste_lipo_26"/>
</dbReference>
<gene>
    <name evidence="1" type="ORF">TrLO_g511</name>
</gene>
<dbReference type="AlphaFoldDB" id="A0A9W7EH13"/>
<name>A0A9W7EH13_9STRA</name>
<dbReference type="NCBIfam" id="TIGR02167">
    <property type="entry name" value="Liste_lipo_26"/>
    <property type="match status" value="1"/>
</dbReference>
<sequence length="232" mass="26133">MGEEITRVEFEKLPEETKVKLLEKFHDAIEFYAFREAAAFVLRVDGETDAALSLSKSDEPEIPKEEFEKLPDKIMGILVGSFGRLWGKDFKFGNKSLKAAAKKWCQDQVDTEAKFGHISGWNVSKVTSMRELFSASSSDVGNTAKQFNADLSRWNVTNVTVMNAMFKKAESFNSDLSSWNVGKVENMGSTFDGAKSFNKNTIMGWELKGKDTYSMFGEREENEKLGKGTRKL</sequence>
<comment type="caution">
    <text evidence="1">The sequence shown here is derived from an EMBL/GenBank/DDBJ whole genome shotgun (WGS) entry which is preliminary data.</text>
</comment>
<proteinExistence type="predicted"/>
<accession>A0A9W7EH13</accession>
<organism evidence="1 2">
    <name type="scientific">Triparma laevis f. longispina</name>
    <dbReference type="NCBI Taxonomy" id="1714387"/>
    <lineage>
        <taxon>Eukaryota</taxon>
        <taxon>Sar</taxon>
        <taxon>Stramenopiles</taxon>
        <taxon>Ochrophyta</taxon>
        <taxon>Bolidophyceae</taxon>
        <taxon>Parmales</taxon>
        <taxon>Triparmaceae</taxon>
        <taxon>Triparma</taxon>
    </lineage>
</organism>
<dbReference type="EMBL" id="BRXW01000758">
    <property type="protein sequence ID" value="GMH76393.1"/>
    <property type="molecule type" value="Genomic_DNA"/>
</dbReference>
<reference evidence="2" key="1">
    <citation type="journal article" date="2023" name="Commun. Biol.">
        <title>Genome analysis of Parmales, the sister group of diatoms, reveals the evolutionary specialization of diatoms from phago-mixotrophs to photoautotrophs.</title>
        <authorList>
            <person name="Ban H."/>
            <person name="Sato S."/>
            <person name="Yoshikawa S."/>
            <person name="Yamada K."/>
            <person name="Nakamura Y."/>
            <person name="Ichinomiya M."/>
            <person name="Sato N."/>
            <person name="Blanc-Mathieu R."/>
            <person name="Endo H."/>
            <person name="Kuwata A."/>
            <person name="Ogata H."/>
        </authorList>
    </citation>
    <scope>NUCLEOTIDE SEQUENCE [LARGE SCALE GENOMIC DNA]</scope>
    <source>
        <strain evidence="2">NIES 3700</strain>
    </source>
</reference>
<evidence type="ECO:0000313" key="2">
    <source>
        <dbReference type="Proteomes" id="UP001165122"/>
    </source>
</evidence>
<dbReference type="Pfam" id="PF03382">
    <property type="entry name" value="DUF285"/>
    <property type="match status" value="1"/>
</dbReference>